<dbReference type="PANTHER" id="PTHR46118">
    <property type="entry name" value="PROTEIN ABHD11"/>
    <property type="match status" value="1"/>
</dbReference>
<feature type="domain" description="AB hydrolase-1" evidence="2">
    <location>
        <begin position="13"/>
        <end position="240"/>
    </location>
</feature>
<dbReference type="Pfam" id="PF00561">
    <property type="entry name" value="Abhydrolase_1"/>
    <property type="match status" value="1"/>
</dbReference>
<evidence type="ECO:0000256" key="1">
    <source>
        <dbReference type="ARBA" id="ARBA00022801"/>
    </source>
</evidence>
<dbReference type="PRINTS" id="PR00412">
    <property type="entry name" value="EPOXHYDRLASE"/>
</dbReference>
<keyword evidence="4" id="KW-1185">Reference proteome</keyword>
<dbReference type="EMBL" id="BMLT01000020">
    <property type="protein sequence ID" value="GGO88909.1"/>
    <property type="molecule type" value="Genomic_DNA"/>
</dbReference>
<dbReference type="PRINTS" id="PR00111">
    <property type="entry name" value="ABHYDROLASE"/>
</dbReference>
<evidence type="ECO:0000259" key="2">
    <source>
        <dbReference type="Pfam" id="PF00561"/>
    </source>
</evidence>
<organism evidence="3 4">
    <name type="scientific">Marinobacterium nitratireducens</name>
    <dbReference type="NCBI Taxonomy" id="518897"/>
    <lineage>
        <taxon>Bacteria</taxon>
        <taxon>Pseudomonadati</taxon>
        <taxon>Pseudomonadota</taxon>
        <taxon>Gammaproteobacteria</taxon>
        <taxon>Oceanospirillales</taxon>
        <taxon>Oceanospirillaceae</taxon>
        <taxon>Marinobacterium</taxon>
    </lineage>
</organism>
<protein>
    <submittedName>
        <fullName evidence="3">Acyl-CoA esterase</fullName>
    </submittedName>
</protein>
<name>A0A917ZQK6_9GAMM</name>
<dbReference type="GO" id="GO:0016787">
    <property type="term" value="F:hydrolase activity"/>
    <property type="evidence" value="ECO:0007669"/>
    <property type="project" value="UniProtKB-KW"/>
</dbReference>
<evidence type="ECO:0000313" key="4">
    <source>
        <dbReference type="Proteomes" id="UP000599578"/>
    </source>
</evidence>
<dbReference type="PANTHER" id="PTHR46118:SF4">
    <property type="entry name" value="PROTEIN ABHD11"/>
    <property type="match status" value="1"/>
</dbReference>
<dbReference type="InterPro" id="IPR029058">
    <property type="entry name" value="AB_hydrolase_fold"/>
</dbReference>
<accession>A0A917ZQK6</accession>
<keyword evidence="1" id="KW-0378">Hydrolase</keyword>
<reference evidence="3 4" key="1">
    <citation type="journal article" date="2014" name="Int. J. Syst. Evol. Microbiol.">
        <title>Complete genome sequence of Corynebacterium casei LMG S-19264T (=DSM 44701T), isolated from a smear-ripened cheese.</title>
        <authorList>
            <consortium name="US DOE Joint Genome Institute (JGI-PGF)"/>
            <person name="Walter F."/>
            <person name="Albersmeier A."/>
            <person name="Kalinowski J."/>
            <person name="Ruckert C."/>
        </authorList>
    </citation>
    <scope>NUCLEOTIDE SEQUENCE [LARGE SCALE GENOMIC DNA]</scope>
    <source>
        <strain evidence="3 4">CGMCC 1.7286</strain>
    </source>
</reference>
<dbReference type="SUPFAM" id="SSF53474">
    <property type="entry name" value="alpha/beta-Hydrolases"/>
    <property type="match status" value="1"/>
</dbReference>
<dbReference type="AlphaFoldDB" id="A0A917ZQK6"/>
<evidence type="ECO:0000313" key="3">
    <source>
        <dbReference type="EMBL" id="GGO88909.1"/>
    </source>
</evidence>
<dbReference type="InterPro" id="IPR000073">
    <property type="entry name" value="AB_hydrolase_1"/>
</dbReference>
<comment type="caution">
    <text evidence="3">The sequence shown here is derived from an EMBL/GenBank/DDBJ whole genome shotgun (WGS) entry which is preliminary data.</text>
</comment>
<dbReference type="Gene3D" id="3.40.50.1820">
    <property type="entry name" value="alpha/beta hydrolase"/>
    <property type="match status" value="1"/>
</dbReference>
<gene>
    <name evidence="3" type="ORF">GCM10011348_45440</name>
</gene>
<dbReference type="InterPro" id="IPR000639">
    <property type="entry name" value="Epox_hydrolase-like"/>
</dbReference>
<proteinExistence type="predicted"/>
<dbReference type="RefSeq" id="WP_188862938.1">
    <property type="nucleotide sequence ID" value="NZ_BMLT01000020.1"/>
</dbReference>
<sequence length="254" mass="28173">MKLHHQIQGQGRPLLILHGLFGNLDNWASQAKALADEYRVISVDLRNHGRSPHNDEMSYPAMAADLVELLDDLGLDQVLVLGHSMGGKAAMQLALQHPERVERLIVVDIAPVQYPHHHDDVFAGLFSVDLDSLKSRSDADRQLAPRVTDPMVRAFLLRNLYRNDAGRFAWRINLQGLHDGYAGISAAPQGKPFTGPTLFIKGGTSDYMRAEHRDALLALFPNAGYKVIDGAGHWPHAEKPALMTRLIRSFLQAS</sequence>
<dbReference type="Proteomes" id="UP000599578">
    <property type="component" value="Unassembled WGS sequence"/>
</dbReference>